<evidence type="ECO:0000313" key="2">
    <source>
        <dbReference type="EMBL" id="MCL9819707.1"/>
    </source>
</evidence>
<dbReference type="RefSeq" id="WP_250604496.1">
    <property type="nucleotide sequence ID" value="NZ_JAMOKX010000005.1"/>
</dbReference>
<proteinExistence type="predicted"/>
<protein>
    <submittedName>
        <fullName evidence="2">Uncharacterized protein</fullName>
    </submittedName>
</protein>
<dbReference type="EMBL" id="JAMOKX010000005">
    <property type="protein sequence ID" value="MCL9819707.1"/>
    <property type="molecule type" value="Genomic_DNA"/>
</dbReference>
<keyword evidence="3" id="KW-1185">Reference proteome</keyword>
<evidence type="ECO:0000256" key="1">
    <source>
        <dbReference type="SAM" id="Phobius"/>
    </source>
</evidence>
<keyword evidence="1" id="KW-1133">Transmembrane helix</keyword>
<keyword evidence="1" id="KW-0472">Membrane</keyword>
<name>A0ABT0TUV4_9HELI</name>
<comment type="caution">
    <text evidence="2">The sequence shown here is derived from an EMBL/GenBank/DDBJ whole genome shotgun (WGS) entry which is preliminary data.</text>
</comment>
<dbReference type="Proteomes" id="UP001057522">
    <property type="component" value="Unassembled WGS sequence"/>
</dbReference>
<evidence type="ECO:0000313" key="3">
    <source>
        <dbReference type="Proteomes" id="UP001057522"/>
    </source>
</evidence>
<feature type="transmembrane region" description="Helical" evidence="1">
    <location>
        <begin position="14"/>
        <end position="32"/>
    </location>
</feature>
<reference evidence="2" key="1">
    <citation type="submission" date="2022-06" db="EMBL/GenBank/DDBJ databases">
        <title>Helicobacter colisuis sp. nov.</title>
        <authorList>
            <person name="Papic B."/>
            <person name="Gruntar I."/>
        </authorList>
    </citation>
    <scope>NUCLEOTIDE SEQUENCE</scope>
    <source>
        <strain evidence="2">11154-15</strain>
    </source>
</reference>
<organism evidence="2 3">
    <name type="scientific">Helicobacter colisuis</name>
    <dbReference type="NCBI Taxonomy" id="2949739"/>
    <lineage>
        <taxon>Bacteria</taxon>
        <taxon>Pseudomonadati</taxon>
        <taxon>Campylobacterota</taxon>
        <taxon>Epsilonproteobacteria</taxon>
        <taxon>Campylobacterales</taxon>
        <taxon>Helicobacteraceae</taxon>
        <taxon>Helicobacter</taxon>
    </lineage>
</organism>
<gene>
    <name evidence="2" type="ORF">NCR95_05950</name>
</gene>
<accession>A0ABT0TUV4</accession>
<sequence length="182" mass="21488">MKAFFAQIDWVRNTFFFVFYFFLVALIFIAIIKPQLEVFKATNTNYRKEIFALNQIQNQHNSQKQELLDYQKQNIEIIRAFETPITQQEIEEKLKIIFDASGVVQDGEPIREGEYLKQRYVVSGKLKGIEKLKSALDLVQSFNAIVRFNFPLHIEKENEMLVFSFRLDVYYSPKDSSILINN</sequence>
<keyword evidence="1" id="KW-0812">Transmembrane</keyword>